<keyword evidence="7" id="KW-1185">Reference proteome</keyword>
<dbReference type="NCBIfam" id="NF001323">
    <property type="entry name" value="PRK00259.1-1"/>
    <property type="match status" value="1"/>
</dbReference>
<comment type="similarity">
    <text evidence="5">Belongs to the YciB family.</text>
</comment>
<dbReference type="Pfam" id="PF04279">
    <property type="entry name" value="IspA"/>
    <property type="match status" value="1"/>
</dbReference>
<keyword evidence="4 5" id="KW-0472">Membrane</keyword>
<dbReference type="PANTHER" id="PTHR36917">
    <property type="entry name" value="INTRACELLULAR SEPTATION PROTEIN A-RELATED"/>
    <property type="match status" value="1"/>
</dbReference>
<evidence type="ECO:0000256" key="2">
    <source>
        <dbReference type="ARBA" id="ARBA00022692"/>
    </source>
</evidence>
<feature type="transmembrane region" description="Helical" evidence="5">
    <location>
        <begin position="85"/>
        <end position="104"/>
    </location>
</feature>
<sequence length="185" mass="20793">MNPQVRRSLVDFGPLVLFFVAYRLFGLYAATATVMVAAVAAVILGYVFDKKLHPVPLATAVIVVIFGGLTLYLNDKMFIKIKPTMIYGLFAATLLGGLAFNRLFIKYIFGTAVTLAENHWRALTLRFGGFCIVMALINELIWRNFSENVWVYFHTFGAIGLTLLFSFSQVPFLLKHQIVSETKKE</sequence>
<dbReference type="HAMAP" id="MF_00189">
    <property type="entry name" value="YciB"/>
    <property type="match status" value="1"/>
</dbReference>
<feature type="transmembrane region" description="Helical" evidence="5">
    <location>
        <begin position="20"/>
        <end position="48"/>
    </location>
</feature>
<evidence type="ECO:0000313" key="7">
    <source>
        <dbReference type="Proteomes" id="UP001499951"/>
    </source>
</evidence>
<comment type="function">
    <text evidence="5">Plays a role in cell envelope biogenesis, maintenance of cell envelope integrity and membrane homeostasis.</text>
</comment>
<feature type="transmembrane region" description="Helical" evidence="5">
    <location>
        <begin position="125"/>
        <end position="145"/>
    </location>
</feature>
<protein>
    <recommendedName>
        <fullName evidence="5">Inner membrane-spanning protein YciB</fullName>
    </recommendedName>
</protein>
<dbReference type="EMBL" id="BAAADD010000007">
    <property type="protein sequence ID" value="GAA0576718.1"/>
    <property type="molecule type" value="Genomic_DNA"/>
</dbReference>
<keyword evidence="2 5" id="KW-0812">Transmembrane</keyword>
<feature type="transmembrane region" description="Helical" evidence="5">
    <location>
        <begin position="151"/>
        <end position="174"/>
    </location>
</feature>
<name>A0ABN1EXY9_9PROT</name>
<evidence type="ECO:0000256" key="5">
    <source>
        <dbReference type="HAMAP-Rule" id="MF_00189"/>
    </source>
</evidence>
<evidence type="ECO:0000313" key="6">
    <source>
        <dbReference type="EMBL" id="GAA0576718.1"/>
    </source>
</evidence>
<proteinExistence type="inferred from homology"/>
<comment type="caution">
    <text evidence="6">The sequence shown here is derived from an EMBL/GenBank/DDBJ whole genome shotgun (WGS) entry which is preliminary data.</text>
</comment>
<dbReference type="NCBIfam" id="TIGR00997">
    <property type="entry name" value="ispZ"/>
    <property type="match status" value="1"/>
</dbReference>
<organism evidence="6 7">
    <name type="scientific">Rhizomicrobium electricum</name>
    <dbReference type="NCBI Taxonomy" id="480070"/>
    <lineage>
        <taxon>Bacteria</taxon>
        <taxon>Pseudomonadati</taxon>
        <taxon>Pseudomonadota</taxon>
        <taxon>Alphaproteobacteria</taxon>
        <taxon>Micropepsales</taxon>
        <taxon>Micropepsaceae</taxon>
        <taxon>Rhizomicrobium</taxon>
    </lineage>
</organism>
<gene>
    <name evidence="5" type="primary">yciB</name>
    <name evidence="6" type="ORF">GCM10008942_26980</name>
</gene>
<keyword evidence="1 5" id="KW-1003">Cell membrane</keyword>
<evidence type="ECO:0000256" key="3">
    <source>
        <dbReference type="ARBA" id="ARBA00022989"/>
    </source>
</evidence>
<keyword evidence="5" id="KW-0997">Cell inner membrane</keyword>
<reference evidence="6 7" key="1">
    <citation type="journal article" date="2019" name="Int. J. Syst. Evol. Microbiol.">
        <title>The Global Catalogue of Microorganisms (GCM) 10K type strain sequencing project: providing services to taxonomists for standard genome sequencing and annotation.</title>
        <authorList>
            <consortium name="The Broad Institute Genomics Platform"/>
            <consortium name="The Broad Institute Genome Sequencing Center for Infectious Disease"/>
            <person name="Wu L."/>
            <person name="Ma J."/>
        </authorList>
    </citation>
    <scope>NUCLEOTIDE SEQUENCE [LARGE SCALE GENOMIC DNA]</scope>
    <source>
        <strain evidence="6 7">JCM 15089</strain>
    </source>
</reference>
<comment type="subcellular location">
    <subcellularLocation>
        <location evidence="5">Cell inner membrane</location>
        <topology evidence="5">Multi-pass membrane protein</topology>
    </subcellularLocation>
</comment>
<keyword evidence="3 5" id="KW-1133">Transmembrane helix</keyword>
<dbReference type="PANTHER" id="PTHR36917:SF1">
    <property type="entry name" value="INNER MEMBRANE-SPANNING PROTEIN YCIB"/>
    <property type="match status" value="1"/>
</dbReference>
<evidence type="ECO:0000256" key="1">
    <source>
        <dbReference type="ARBA" id="ARBA00022475"/>
    </source>
</evidence>
<accession>A0ABN1EXY9</accession>
<dbReference type="Proteomes" id="UP001499951">
    <property type="component" value="Unassembled WGS sequence"/>
</dbReference>
<evidence type="ECO:0000256" key="4">
    <source>
        <dbReference type="ARBA" id="ARBA00023136"/>
    </source>
</evidence>
<dbReference type="RefSeq" id="WP_166936394.1">
    <property type="nucleotide sequence ID" value="NZ_BAAADD010000007.1"/>
</dbReference>
<feature type="transmembrane region" description="Helical" evidence="5">
    <location>
        <begin position="55"/>
        <end position="73"/>
    </location>
</feature>
<dbReference type="InterPro" id="IPR006008">
    <property type="entry name" value="YciB"/>
</dbReference>